<gene>
    <name evidence="8" type="ORF">FHS99_001445</name>
</gene>
<dbReference type="AlphaFoldDB" id="A0A7W9BRV5"/>
<keyword evidence="5 6" id="KW-0472">Membrane</keyword>
<dbReference type="GO" id="GO:0032153">
    <property type="term" value="C:cell division site"/>
    <property type="evidence" value="ECO:0007669"/>
    <property type="project" value="TreeGrafter"/>
</dbReference>
<name>A0A7W9BRV5_9SPHN</name>
<feature type="transmembrane region" description="Helical" evidence="6">
    <location>
        <begin position="171"/>
        <end position="193"/>
    </location>
</feature>
<dbReference type="InterPro" id="IPR004513">
    <property type="entry name" value="FtsX"/>
</dbReference>
<keyword evidence="9" id="KW-1185">Reference proteome</keyword>
<dbReference type="GO" id="GO:0051301">
    <property type="term" value="P:cell division"/>
    <property type="evidence" value="ECO:0007669"/>
    <property type="project" value="UniProtKB-KW"/>
</dbReference>
<dbReference type="Proteomes" id="UP000546701">
    <property type="component" value="Unassembled WGS sequence"/>
</dbReference>
<evidence type="ECO:0000313" key="9">
    <source>
        <dbReference type="Proteomes" id="UP000546701"/>
    </source>
</evidence>
<sequence length="298" mass="30777">MKRLLALFPSVRAADRRLLREGRLSGPMPWVLAIMLFLTTLAAAGGLALSQAAREIGGDLANRATVQIVQADAAARERQAAATLEVLRRDPAVTSADRVGAAEMATLLEPWLGAQGTDDLPLPVLIDVGLARADAVPALAAGLRTVAPDAGIDDHRAALAPVSRLIGTLRWLALAIVLLMVGATGFVVVLAAASALDTHRGTIDVLHLLGATDIQVARLFQRRIALDALFAGLIGLGAGVAVLALLGRQLAGLGSELVGSVSLPFWSGGVLVALPLATTLLAAATARWTVVRALGRLL</sequence>
<evidence type="ECO:0000256" key="6">
    <source>
        <dbReference type="SAM" id="Phobius"/>
    </source>
</evidence>
<feature type="transmembrane region" description="Helical" evidence="6">
    <location>
        <begin position="266"/>
        <end position="290"/>
    </location>
</feature>
<evidence type="ECO:0000256" key="3">
    <source>
        <dbReference type="ARBA" id="ARBA00022692"/>
    </source>
</evidence>
<dbReference type="InterPro" id="IPR003838">
    <property type="entry name" value="ABC3_permease_C"/>
</dbReference>
<comment type="subcellular location">
    <subcellularLocation>
        <location evidence="1">Cell membrane</location>
        <topology evidence="1">Multi-pass membrane protein</topology>
    </subcellularLocation>
</comment>
<feature type="transmembrane region" description="Helical" evidence="6">
    <location>
        <begin position="228"/>
        <end position="246"/>
    </location>
</feature>
<evidence type="ECO:0000259" key="7">
    <source>
        <dbReference type="Pfam" id="PF02687"/>
    </source>
</evidence>
<reference evidence="8 9" key="1">
    <citation type="submission" date="2020-08" db="EMBL/GenBank/DDBJ databases">
        <title>Genomic Encyclopedia of Type Strains, Phase IV (KMG-IV): sequencing the most valuable type-strain genomes for metagenomic binning, comparative biology and taxonomic classification.</title>
        <authorList>
            <person name="Goeker M."/>
        </authorList>
    </citation>
    <scope>NUCLEOTIDE SEQUENCE [LARGE SCALE GENOMIC DNA]</scope>
    <source>
        <strain evidence="8 9">DSM 103336</strain>
    </source>
</reference>
<evidence type="ECO:0000256" key="4">
    <source>
        <dbReference type="ARBA" id="ARBA00022989"/>
    </source>
</evidence>
<dbReference type="RefSeq" id="WP_157176734.1">
    <property type="nucleotide sequence ID" value="NZ_BMJP01000002.1"/>
</dbReference>
<keyword evidence="3 6" id="KW-0812">Transmembrane</keyword>
<organism evidence="8 9">
    <name type="scientific">Sphingomonas prati</name>
    <dbReference type="NCBI Taxonomy" id="1843237"/>
    <lineage>
        <taxon>Bacteria</taxon>
        <taxon>Pseudomonadati</taxon>
        <taxon>Pseudomonadota</taxon>
        <taxon>Alphaproteobacteria</taxon>
        <taxon>Sphingomonadales</taxon>
        <taxon>Sphingomonadaceae</taxon>
        <taxon>Sphingomonas</taxon>
    </lineage>
</organism>
<evidence type="ECO:0000256" key="1">
    <source>
        <dbReference type="ARBA" id="ARBA00004651"/>
    </source>
</evidence>
<dbReference type="OrthoDB" id="8478373at2"/>
<evidence type="ECO:0000256" key="5">
    <source>
        <dbReference type="ARBA" id="ARBA00023136"/>
    </source>
</evidence>
<dbReference type="GO" id="GO:0005886">
    <property type="term" value="C:plasma membrane"/>
    <property type="evidence" value="ECO:0007669"/>
    <property type="project" value="UniProtKB-SubCell"/>
</dbReference>
<keyword evidence="4 6" id="KW-1133">Transmembrane helix</keyword>
<feature type="domain" description="ABC3 transporter permease C-terminal" evidence="7">
    <location>
        <begin position="175"/>
        <end position="291"/>
    </location>
</feature>
<keyword evidence="2" id="KW-1003">Cell membrane</keyword>
<dbReference type="PANTHER" id="PTHR47755">
    <property type="entry name" value="CELL DIVISION PROTEIN FTSX"/>
    <property type="match status" value="1"/>
</dbReference>
<evidence type="ECO:0000313" key="8">
    <source>
        <dbReference type="EMBL" id="MBB5728967.1"/>
    </source>
</evidence>
<proteinExistence type="predicted"/>
<dbReference type="PANTHER" id="PTHR47755:SF1">
    <property type="entry name" value="CELL DIVISION PROTEIN FTSX"/>
    <property type="match status" value="1"/>
</dbReference>
<dbReference type="Pfam" id="PF02687">
    <property type="entry name" value="FtsX"/>
    <property type="match status" value="1"/>
</dbReference>
<comment type="caution">
    <text evidence="8">The sequence shown here is derived from an EMBL/GenBank/DDBJ whole genome shotgun (WGS) entry which is preliminary data.</text>
</comment>
<keyword evidence="8" id="KW-0131">Cell cycle</keyword>
<keyword evidence="8" id="KW-0132">Cell division</keyword>
<dbReference type="EMBL" id="JACIJR010000003">
    <property type="protein sequence ID" value="MBB5728967.1"/>
    <property type="molecule type" value="Genomic_DNA"/>
</dbReference>
<evidence type="ECO:0000256" key="2">
    <source>
        <dbReference type="ARBA" id="ARBA00022475"/>
    </source>
</evidence>
<accession>A0A7W9BRV5</accession>
<protein>
    <submittedName>
        <fullName evidence="8">Cell division transport system permease protein</fullName>
    </submittedName>
</protein>